<evidence type="ECO:0000256" key="4">
    <source>
        <dbReference type="ARBA" id="ARBA00022741"/>
    </source>
</evidence>
<comment type="catalytic activity">
    <reaction evidence="6 7">
        <text>cytidine(34) in tRNA(Ile2) + L-lysine + ATP = lysidine(34) in tRNA(Ile2) + AMP + diphosphate + H(+)</text>
        <dbReference type="Rhea" id="RHEA:43744"/>
        <dbReference type="Rhea" id="RHEA-COMP:10625"/>
        <dbReference type="Rhea" id="RHEA-COMP:10670"/>
        <dbReference type="ChEBI" id="CHEBI:15378"/>
        <dbReference type="ChEBI" id="CHEBI:30616"/>
        <dbReference type="ChEBI" id="CHEBI:32551"/>
        <dbReference type="ChEBI" id="CHEBI:33019"/>
        <dbReference type="ChEBI" id="CHEBI:82748"/>
        <dbReference type="ChEBI" id="CHEBI:83665"/>
        <dbReference type="ChEBI" id="CHEBI:456215"/>
        <dbReference type="EC" id="6.3.4.19"/>
    </reaction>
</comment>
<comment type="function">
    <text evidence="7">Ligates lysine onto the cytidine present at position 34 of the AUA codon-specific tRNA(Ile) that contains the anticodon CAU, in an ATP-dependent manner. Cytidine is converted to lysidine, thus changing the amino acid specificity of the tRNA from methionine to isoleucine.</text>
</comment>
<dbReference type="InterPro" id="IPR015262">
    <property type="entry name" value="tRNA_Ile_lys_synt_subst-bd"/>
</dbReference>
<feature type="domain" description="tRNA(Ile)-lysidine synthase substrate-binding" evidence="10">
    <location>
        <begin position="307"/>
        <end position="365"/>
    </location>
</feature>
<evidence type="ECO:0000256" key="6">
    <source>
        <dbReference type="ARBA" id="ARBA00048539"/>
    </source>
</evidence>
<dbReference type="InterPro" id="IPR011063">
    <property type="entry name" value="TilS/TtcA_N"/>
</dbReference>
<evidence type="ECO:0000256" key="7">
    <source>
        <dbReference type="HAMAP-Rule" id="MF_01161"/>
    </source>
</evidence>
<dbReference type="EMBL" id="JBHTEF010000001">
    <property type="protein sequence ID" value="MFC7582110.1"/>
    <property type="molecule type" value="Genomic_DNA"/>
</dbReference>
<accession>A0ABW2SQC2</accession>
<dbReference type="NCBIfam" id="TIGR02432">
    <property type="entry name" value="lysidine_TilS_N"/>
    <property type="match status" value="1"/>
</dbReference>
<dbReference type="HAMAP" id="MF_01161">
    <property type="entry name" value="tRNA_Ile_lys_synt"/>
    <property type="match status" value="1"/>
</dbReference>
<evidence type="ECO:0000256" key="8">
    <source>
        <dbReference type="SAM" id="MobiDB-lite"/>
    </source>
</evidence>
<evidence type="ECO:0000256" key="5">
    <source>
        <dbReference type="ARBA" id="ARBA00022840"/>
    </source>
</evidence>
<comment type="subcellular location">
    <subcellularLocation>
        <location evidence="7">Cytoplasm</location>
    </subcellularLocation>
</comment>
<protein>
    <recommendedName>
        <fullName evidence="7">tRNA(Ile)-lysidine synthase</fullName>
        <ecNumber evidence="7">6.3.4.19</ecNumber>
    </recommendedName>
    <alternativeName>
        <fullName evidence="7">tRNA(Ile)-2-lysyl-cytidine synthase</fullName>
    </alternativeName>
    <alternativeName>
        <fullName evidence="7">tRNA(Ile)-lysidine synthetase</fullName>
    </alternativeName>
</protein>
<dbReference type="CDD" id="cd01992">
    <property type="entry name" value="TilS_N"/>
    <property type="match status" value="1"/>
</dbReference>
<evidence type="ECO:0000256" key="1">
    <source>
        <dbReference type="ARBA" id="ARBA00022490"/>
    </source>
</evidence>
<dbReference type="EC" id="6.3.4.19" evidence="7"/>
<evidence type="ECO:0000313" key="11">
    <source>
        <dbReference type="EMBL" id="MFC7582110.1"/>
    </source>
</evidence>
<keyword evidence="3 7" id="KW-0819">tRNA processing</keyword>
<reference evidence="12" key="1">
    <citation type="journal article" date="2019" name="Int. J. Syst. Evol. Microbiol.">
        <title>The Global Catalogue of Microorganisms (GCM) 10K type strain sequencing project: providing services to taxonomists for standard genome sequencing and annotation.</title>
        <authorList>
            <consortium name="The Broad Institute Genomics Platform"/>
            <consortium name="The Broad Institute Genome Sequencing Center for Infectious Disease"/>
            <person name="Wu L."/>
            <person name="Ma J."/>
        </authorList>
    </citation>
    <scope>NUCLEOTIDE SEQUENCE [LARGE SCALE GENOMIC DNA]</scope>
    <source>
        <strain evidence="12">CCUG 56698</strain>
    </source>
</reference>
<organism evidence="11 12">
    <name type="scientific">Schaalia naturae</name>
    <dbReference type="NCBI Taxonomy" id="635203"/>
    <lineage>
        <taxon>Bacteria</taxon>
        <taxon>Bacillati</taxon>
        <taxon>Actinomycetota</taxon>
        <taxon>Actinomycetes</taxon>
        <taxon>Actinomycetales</taxon>
        <taxon>Actinomycetaceae</taxon>
        <taxon>Schaalia</taxon>
    </lineage>
</organism>
<feature type="region of interest" description="Disordered" evidence="8">
    <location>
        <begin position="358"/>
        <end position="386"/>
    </location>
</feature>
<evidence type="ECO:0000259" key="10">
    <source>
        <dbReference type="Pfam" id="PF09179"/>
    </source>
</evidence>
<dbReference type="InterPro" id="IPR014729">
    <property type="entry name" value="Rossmann-like_a/b/a_fold"/>
</dbReference>
<dbReference type="SUPFAM" id="SSF82829">
    <property type="entry name" value="MesJ substrate recognition domain-like"/>
    <property type="match status" value="1"/>
</dbReference>
<evidence type="ECO:0000256" key="3">
    <source>
        <dbReference type="ARBA" id="ARBA00022694"/>
    </source>
</evidence>
<keyword evidence="5 7" id="KW-0067">ATP-binding</keyword>
<dbReference type="Proteomes" id="UP001596527">
    <property type="component" value="Unassembled WGS sequence"/>
</dbReference>
<dbReference type="Gene3D" id="3.40.50.620">
    <property type="entry name" value="HUPs"/>
    <property type="match status" value="1"/>
</dbReference>
<dbReference type="PANTHER" id="PTHR43033">
    <property type="entry name" value="TRNA(ILE)-LYSIDINE SYNTHASE-RELATED"/>
    <property type="match status" value="1"/>
</dbReference>
<keyword evidence="12" id="KW-1185">Reference proteome</keyword>
<proteinExistence type="inferred from homology"/>
<dbReference type="RefSeq" id="WP_380975963.1">
    <property type="nucleotide sequence ID" value="NZ_JBHTEF010000001.1"/>
</dbReference>
<feature type="domain" description="tRNA(Ile)-lysidine/2-thiocytidine synthase N-terminal" evidence="9">
    <location>
        <begin position="46"/>
        <end position="221"/>
    </location>
</feature>
<evidence type="ECO:0000313" key="12">
    <source>
        <dbReference type="Proteomes" id="UP001596527"/>
    </source>
</evidence>
<keyword evidence="4 7" id="KW-0547">Nucleotide-binding</keyword>
<dbReference type="InterPro" id="IPR012094">
    <property type="entry name" value="tRNA_Ile_lys_synt"/>
</dbReference>
<dbReference type="Pfam" id="PF01171">
    <property type="entry name" value="ATP_bind_3"/>
    <property type="match status" value="1"/>
</dbReference>
<gene>
    <name evidence="7 11" type="primary">tilS</name>
    <name evidence="11" type="ORF">ACFQWG_12985</name>
</gene>
<sequence length="386" mass="39729">MSDSDRLAACRLLGPHPGGAAGRVSTAVRRFLVHAIPPGQEERAGVLLAVSGGRDSMALAVCAVDICARRGLVVRALTVDHGLREGSAREADEVAHRLAGLGADARVAAVDAGAPGGGPEAAARRARREALEREALRLRRDAGADRVLVLLGHTMDDQAETVLLRLARGSGVGSLRAMDPLTVWEPGRVEAGRPLLGIRRRDTGACCEQLGLAWVEDPTNSPDGPWRASDGSALRRSAVRSRALPALAEALGVDPVPALARTARMAALDDDALEEQAGLLWERAVKVVDAAGGTAGGGVLVLDCAADALAQAPAAVRDRVLHRAILAAGGRSGDVTSEHVGRVSALVAAWNGQGSADLPGLTARRLPGGAVRLAPGRPGERGTPRG</sequence>
<name>A0ABW2SQC2_9ACTO</name>
<dbReference type="SUPFAM" id="SSF52402">
    <property type="entry name" value="Adenine nucleotide alpha hydrolases-like"/>
    <property type="match status" value="1"/>
</dbReference>
<dbReference type="PANTHER" id="PTHR43033:SF1">
    <property type="entry name" value="TRNA(ILE)-LYSIDINE SYNTHASE-RELATED"/>
    <property type="match status" value="1"/>
</dbReference>
<comment type="similarity">
    <text evidence="7">Belongs to the tRNA(Ile)-lysidine synthase family.</text>
</comment>
<keyword evidence="2 7" id="KW-0436">Ligase</keyword>
<dbReference type="Gene3D" id="1.20.59.20">
    <property type="match status" value="1"/>
</dbReference>
<evidence type="ECO:0000259" key="9">
    <source>
        <dbReference type="Pfam" id="PF01171"/>
    </source>
</evidence>
<comment type="caution">
    <text evidence="11">The sequence shown here is derived from an EMBL/GenBank/DDBJ whole genome shotgun (WGS) entry which is preliminary data.</text>
</comment>
<comment type="domain">
    <text evidence="7">The N-terminal region contains the highly conserved SGGXDS motif, predicted to be a P-loop motif involved in ATP binding.</text>
</comment>
<dbReference type="Pfam" id="PF09179">
    <property type="entry name" value="TilS"/>
    <property type="match status" value="1"/>
</dbReference>
<dbReference type="InterPro" id="IPR012795">
    <property type="entry name" value="tRNA_Ile_lys_synt_N"/>
</dbReference>
<evidence type="ECO:0000256" key="2">
    <source>
        <dbReference type="ARBA" id="ARBA00022598"/>
    </source>
</evidence>
<keyword evidence="1 7" id="KW-0963">Cytoplasm</keyword>
<dbReference type="GO" id="GO:0032267">
    <property type="term" value="F:tRNA(Ile)-lysidine synthase activity"/>
    <property type="evidence" value="ECO:0007669"/>
    <property type="project" value="UniProtKB-EC"/>
</dbReference>
<feature type="binding site" evidence="7">
    <location>
        <begin position="51"/>
        <end position="56"/>
    </location>
    <ligand>
        <name>ATP</name>
        <dbReference type="ChEBI" id="CHEBI:30616"/>
    </ligand>
</feature>